<evidence type="ECO:0000313" key="4">
    <source>
        <dbReference type="Proteomes" id="UP001165145"/>
    </source>
</evidence>
<evidence type="ECO:0000313" key="3">
    <source>
        <dbReference type="Proteomes" id="UP001058167"/>
    </source>
</evidence>
<dbReference type="AlphaFoldDB" id="A0AAI9L293"/>
<evidence type="ECO:0000313" key="1">
    <source>
        <dbReference type="EMBL" id="GKX47988.1"/>
    </source>
</evidence>
<gene>
    <name evidence="2" type="ORF">Pcaca03_28760</name>
    <name evidence="1" type="ORF">SOASR016_27400</name>
</gene>
<dbReference type="RefSeq" id="WP_261867027.1">
    <property type="nucleotide sequence ID" value="NZ_BRLF01000006.1"/>
</dbReference>
<dbReference type="EMBL" id="BRLF01000006">
    <property type="protein sequence ID" value="GKX47988.1"/>
    <property type="molecule type" value="Genomic_DNA"/>
</dbReference>
<accession>A0AAI9L293</accession>
<reference evidence="1" key="1">
    <citation type="submission" date="2022-06" db="EMBL/GenBank/DDBJ databases">
        <title>Draft genome sequences of Pectobacterium carotovorum subsp. carotovorum str. NBRC12380.</title>
        <authorList>
            <person name="Wakabayashi Y."/>
            <person name="Kojima K."/>
        </authorList>
    </citation>
    <scope>NUCLEOTIDE SEQUENCE</scope>
    <source>
        <strain evidence="1">NBRC 12380</strain>
    </source>
</reference>
<keyword evidence="3" id="KW-1185">Reference proteome</keyword>
<evidence type="ECO:0000313" key="2">
    <source>
        <dbReference type="EMBL" id="GLV70432.1"/>
    </source>
</evidence>
<comment type="caution">
    <text evidence="2">The sequence shown here is derived from an EMBL/GenBank/DDBJ whole genome shotgun (WGS) entry which is preliminary data.</text>
</comment>
<name>A0AAI9L293_PECCC</name>
<dbReference type="Proteomes" id="UP001165145">
    <property type="component" value="Unassembled WGS sequence"/>
</dbReference>
<sequence length="63" mass="7107">MSEESRRCTVLIYRDKPEGDFVKFAPVKFTDDGNNPYIAEQAIVELDDGSVVTVAPNEIQFIK</sequence>
<dbReference type="EMBL" id="BSRL01000006">
    <property type="protein sequence ID" value="GLV70432.1"/>
    <property type="molecule type" value="Genomic_DNA"/>
</dbReference>
<dbReference type="Proteomes" id="UP001058167">
    <property type="component" value="Unassembled WGS sequence"/>
</dbReference>
<protein>
    <submittedName>
        <fullName evidence="2">Uncharacterized protein</fullName>
    </submittedName>
</protein>
<organism evidence="2 4">
    <name type="scientific">Pectobacterium carotovorum subsp. carotovorum</name>
    <name type="common">Erwinia carotovora subsp. carotovora</name>
    <dbReference type="NCBI Taxonomy" id="555"/>
    <lineage>
        <taxon>Bacteria</taxon>
        <taxon>Pseudomonadati</taxon>
        <taxon>Pseudomonadota</taxon>
        <taxon>Gammaproteobacteria</taxon>
        <taxon>Enterobacterales</taxon>
        <taxon>Pectobacteriaceae</taxon>
        <taxon>Pectobacterium</taxon>
    </lineage>
</organism>
<proteinExistence type="predicted"/>
<reference evidence="2" key="2">
    <citation type="submission" date="2023-02" db="EMBL/GenBank/DDBJ databases">
        <title>Pectobacterium carotovorum subsp. carotovorum NBRC 12380.</title>
        <authorList>
            <person name="Ichikawa N."/>
            <person name="Sato H."/>
            <person name="Tonouchi N."/>
        </authorList>
    </citation>
    <scope>NUCLEOTIDE SEQUENCE</scope>
    <source>
        <strain evidence="2">NBRC 12380</strain>
    </source>
</reference>